<dbReference type="Proteomes" id="UP000000466">
    <property type="component" value="Chromosome"/>
</dbReference>
<dbReference type="AlphaFoldDB" id="K4L0Q8"/>
<comment type="function">
    <text evidence="1 8">Specifically methylates the guanine in position 966 of 16S rRNA in the assembled 30S particle.</text>
</comment>
<evidence type="ECO:0000256" key="6">
    <source>
        <dbReference type="ARBA" id="ARBA00022679"/>
    </source>
</evidence>
<accession>K4L0Q8</accession>
<dbReference type="GO" id="GO:0003676">
    <property type="term" value="F:nucleic acid binding"/>
    <property type="evidence" value="ECO:0007669"/>
    <property type="project" value="InterPro"/>
</dbReference>
<dbReference type="EMBL" id="CP003746">
    <property type="protein sequence ID" value="AFU99727.1"/>
    <property type="molecule type" value="Genomic_DNA"/>
</dbReference>
<dbReference type="OrthoDB" id="9803017at2"/>
<dbReference type="SUPFAM" id="SSF53335">
    <property type="entry name" value="S-adenosyl-L-methionine-dependent methyltransferases"/>
    <property type="match status" value="1"/>
</dbReference>
<gene>
    <name evidence="9" type="ordered locus">M5M_12875</name>
</gene>
<dbReference type="EC" id="2.1.1.171" evidence="3 8"/>
<dbReference type="RefSeq" id="WP_015047891.1">
    <property type="nucleotide sequence ID" value="NC_018868.3"/>
</dbReference>
<dbReference type="CDD" id="cd02440">
    <property type="entry name" value="AdoMet_MTases"/>
    <property type="match status" value="1"/>
</dbReference>
<dbReference type="PROSITE" id="PS00092">
    <property type="entry name" value="N6_MTASE"/>
    <property type="match status" value="1"/>
</dbReference>
<keyword evidence="6 8" id="KW-0808">Transferase</keyword>
<dbReference type="eggNOG" id="COG0742">
    <property type="taxonomic scope" value="Bacteria"/>
</dbReference>
<keyword evidence="5 8" id="KW-0489">Methyltransferase</keyword>
<dbReference type="STRING" id="1117647.M5M_12875"/>
<proteinExistence type="inferred from homology"/>
<comment type="catalytic activity">
    <reaction evidence="7 8">
        <text>guanosine(966) in 16S rRNA + S-adenosyl-L-methionine = N(2)-methylguanosine(966) in 16S rRNA + S-adenosyl-L-homocysteine + H(+)</text>
        <dbReference type="Rhea" id="RHEA:23548"/>
        <dbReference type="Rhea" id="RHEA-COMP:10211"/>
        <dbReference type="Rhea" id="RHEA-COMP:10212"/>
        <dbReference type="ChEBI" id="CHEBI:15378"/>
        <dbReference type="ChEBI" id="CHEBI:57856"/>
        <dbReference type="ChEBI" id="CHEBI:59789"/>
        <dbReference type="ChEBI" id="CHEBI:74269"/>
        <dbReference type="ChEBI" id="CHEBI:74481"/>
        <dbReference type="EC" id="2.1.1.171"/>
    </reaction>
</comment>
<keyword evidence="8" id="KW-0949">S-adenosyl-L-methionine</keyword>
<reference evidence="9 10" key="1">
    <citation type="journal article" date="2013" name="Genome Announc.">
        <title>Complete genome sequence of Simiduia agarivorans SA1(T), a marine bacterium able to degrade a variety of polysaccharides.</title>
        <authorList>
            <person name="Lin S.Y."/>
            <person name="Shieh W.Y."/>
            <person name="Chen J.S."/>
            <person name="Tang S.L."/>
        </authorList>
    </citation>
    <scope>NUCLEOTIDE SEQUENCE [LARGE SCALE GENOMIC DNA]</scope>
    <source>
        <strain evidence="10">DSM 21679 / JCM 13881 / BCRC 17597 / SA1</strain>
    </source>
</reference>
<dbReference type="InterPro" id="IPR002052">
    <property type="entry name" value="DNA_methylase_N6_adenine_CS"/>
</dbReference>
<protein>
    <recommendedName>
        <fullName evidence="4 8">Ribosomal RNA small subunit methyltransferase D</fullName>
        <ecNumber evidence="3 8">2.1.1.171</ecNumber>
    </recommendedName>
</protein>
<dbReference type="PIRSF" id="PIRSF004553">
    <property type="entry name" value="CHP00095"/>
    <property type="match status" value="1"/>
</dbReference>
<comment type="similarity">
    <text evidence="2 8">Belongs to the methyltransferase superfamily. RsmD family.</text>
</comment>
<dbReference type="Pfam" id="PF03602">
    <property type="entry name" value="Cons_hypoth95"/>
    <property type="match status" value="1"/>
</dbReference>
<dbReference type="PANTHER" id="PTHR43542">
    <property type="entry name" value="METHYLTRANSFERASE"/>
    <property type="match status" value="1"/>
</dbReference>
<evidence type="ECO:0000256" key="4">
    <source>
        <dbReference type="ARBA" id="ARBA00013682"/>
    </source>
</evidence>
<dbReference type="InterPro" id="IPR029063">
    <property type="entry name" value="SAM-dependent_MTases_sf"/>
</dbReference>
<dbReference type="PANTHER" id="PTHR43542:SF1">
    <property type="entry name" value="METHYLTRANSFERASE"/>
    <property type="match status" value="1"/>
</dbReference>
<dbReference type="InterPro" id="IPR004398">
    <property type="entry name" value="RNA_MeTrfase_RsmD"/>
</dbReference>
<dbReference type="KEGG" id="saga:M5M_12875"/>
<evidence type="ECO:0000256" key="5">
    <source>
        <dbReference type="ARBA" id="ARBA00022603"/>
    </source>
</evidence>
<evidence type="ECO:0000256" key="1">
    <source>
        <dbReference type="ARBA" id="ARBA00002649"/>
    </source>
</evidence>
<organism evidence="9 10">
    <name type="scientific">Simiduia agarivorans (strain DSM 21679 / JCM 13881 / BCRC 17597 / SA1)</name>
    <dbReference type="NCBI Taxonomy" id="1117647"/>
    <lineage>
        <taxon>Bacteria</taxon>
        <taxon>Pseudomonadati</taxon>
        <taxon>Pseudomonadota</taxon>
        <taxon>Gammaproteobacteria</taxon>
        <taxon>Cellvibrionales</taxon>
        <taxon>Cellvibrionaceae</taxon>
        <taxon>Simiduia</taxon>
    </lineage>
</organism>
<keyword evidence="8" id="KW-0698">rRNA processing</keyword>
<dbReference type="NCBIfam" id="TIGR00095">
    <property type="entry name" value="16S rRNA (guanine(966)-N(2))-methyltransferase RsmD"/>
    <property type="match status" value="1"/>
</dbReference>
<keyword evidence="10" id="KW-1185">Reference proteome</keyword>
<sequence length="196" mass="21292">MKKASRGRNAANSSGGRLRLIGGQWRGRVLSFPDADGLRPTGDRQRETLFNWLQLDMPGARCLDLFAGSGALGLEALSRGAGLCTLLELNPAACSQLAANARLLNADQAEVIHTNSLDWLRQPPAAPYDIVFLDPPFAADLWQACIDALAQPGWLNADAAVYIEAPCDASFTVPGHWMLNREKRSGANSYRLYRLA</sequence>
<evidence type="ECO:0000256" key="8">
    <source>
        <dbReference type="PIRNR" id="PIRNR004553"/>
    </source>
</evidence>
<dbReference type="HOGENOM" id="CLU_075826_2_2_6"/>
<evidence type="ECO:0000256" key="7">
    <source>
        <dbReference type="ARBA" id="ARBA00048326"/>
    </source>
</evidence>
<evidence type="ECO:0000256" key="3">
    <source>
        <dbReference type="ARBA" id="ARBA00012141"/>
    </source>
</evidence>
<name>K4L0Q8_SIMAS</name>
<evidence type="ECO:0000256" key="2">
    <source>
        <dbReference type="ARBA" id="ARBA00005269"/>
    </source>
</evidence>
<dbReference type="Gene3D" id="3.40.50.150">
    <property type="entry name" value="Vaccinia Virus protein VP39"/>
    <property type="match status" value="1"/>
</dbReference>
<evidence type="ECO:0000313" key="9">
    <source>
        <dbReference type="EMBL" id="AFU99727.1"/>
    </source>
</evidence>
<dbReference type="GO" id="GO:0052913">
    <property type="term" value="F:16S rRNA (guanine(966)-N(2))-methyltransferase activity"/>
    <property type="evidence" value="ECO:0007669"/>
    <property type="project" value="UniProtKB-EC"/>
</dbReference>
<evidence type="ECO:0000313" key="10">
    <source>
        <dbReference type="Proteomes" id="UP000000466"/>
    </source>
</evidence>